<protein>
    <submittedName>
        <fullName evidence="2">Uncharacterized protein</fullName>
    </submittedName>
</protein>
<gene>
    <name evidence="2" type="ORF">GA0070606_1251</name>
</gene>
<feature type="region of interest" description="Disordered" evidence="1">
    <location>
        <begin position="1"/>
        <end position="28"/>
    </location>
</feature>
<organism evidence="2 3">
    <name type="scientific">Micromonospora citrea</name>
    <dbReference type="NCBI Taxonomy" id="47855"/>
    <lineage>
        <taxon>Bacteria</taxon>
        <taxon>Bacillati</taxon>
        <taxon>Actinomycetota</taxon>
        <taxon>Actinomycetes</taxon>
        <taxon>Micromonosporales</taxon>
        <taxon>Micromonosporaceae</taxon>
        <taxon>Micromonospora</taxon>
    </lineage>
</organism>
<evidence type="ECO:0000313" key="2">
    <source>
        <dbReference type="EMBL" id="SCL48073.1"/>
    </source>
</evidence>
<accession>A0A1C6U2B8</accession>
<dbReference type="Proteomes" id="UP000199001">
    <property type="component" value="Unassembled WGS sequence"/>
</dbReference>
<feature type="compositionally biased region" description="Low complexity" evidence="1">
    <location>
        <begin position="1"/>
        <end position="13"/>
    </location>
</feature>
<name>A0A1C6U2B8_9ACTN</name>
<sequence length="72" mass="7427">MAVRAAANAASRPANDDARRLRSGSTTRTMATVTAIPVRIHPVASTVVMVGGLRQAPGRLIVVRALPAAGPR</sequence>
<evidence type="ECO:0000313" key="3">
    <source>
        <dbReference type="Proteomes" id="UP000199001"/>
    </source>
</evidence>
<dbReference type="EMBL" id="FMHZ01000002">
    <property type="protein sequence ID" value="SCL48073.1"/>
    <property type="molecule type" value="Genomic_DNA"/>
</dbReference>
<keyword evidence="3" id="KW-1185">Reference proteome</keyword>
<dbReference type="AlphaFoldDB" id="A0A1C6U2B8"/>
<proteinExistence type="predicted"/>
<reference evidence="3" key="1">
    <citation type="submission" date="2016-06" db="EMBL/GenBank/DDBJ databases">
        <authorList>
            <person name="Varghese N."/>
            <person name="Submissions Spin"/>
        </authorList>
    </citation>
    <scope>NUCLEOTIDE SEQUENCE [LARGE SCALE GENOMIC DNA]</scope>
    <source>
        <strain evidence="3">DSM 43903</strain>
    </source>
</reference>
<evidence type="ECO:0000256" key="1">
    <source>
        <dbReference type="SAM" id="MobiDB-lite"/>
    </source>
</evidence>